<evidence type="ECO:0000256" key="1">
    <source>
        <dbReference type="SAM" id="SignalP"/>
    </source>
</evidence>
<dbReference type="OMA" id="EADNTCF"/>
<dbReference type="KEGG" id="pbl:PAAG_03922"/>
<protein>
    <submittedName>
        <fullName evidence="2">Uncharacterized protein</fullName>
    </submittedName>
</protein>
<evidence type="ECO:0000313" key="2">
    <source>
        <dbReference type="EMBL" id="EEH42001.2"/>
    </source>
</evidence>
<dbReference type="AlphaFoldDB" id="C1GZH8"/>
<dbReference type="EMBL" id="KN294000">
    <property type="protein sequence ID" value="EEH42001.2"/>
    <property type="molecule type" value="Genomic_DNA"/>
</dbReference>
<dbReference type="InterPro" id="IPR011024">
    <property type="entry name" value="G_crystallin-like"/>
</dbReference>
<gene>
    <name evidence="2" type="ORF">PAAG_03922</name>
</gene>
<reference evidence="2 3" key="1">
    <citation type="journal article" date="2011" name="PLoS Genet.">
        <title>Comparative genomic analysis of human fungal pathogens causing paracoccidioidomycosis.</title>
        <authorList>
            <person name="Desjardins C.A."/>
            <person name="Champion M.D."/>
            <person name="Holder J.W."/>
            <person name="Muszewska A."/>
            <person name="Goldberg J."/>
            <person name="Bailao A.M."/>
            <person name="Brigido M.M."/>
            <person name="Ferreira M.E."/>
            <person name="Garcia A.M."/>
            <person name="Grynberg M."/>
            <person name="Gujja S."/>
            <person name="Heiman D.I."/>
            <person name="Henn M.R."/>
            <person name="Kodira C.D."/>
            <person name="Leon-Narvaez H."/>
            <person name="Longo L.V."/>
            <person name="Ma L.J."/>
            <person name="Malavazi I."/>
            <person name="Matsuo A.L."/>
            <person name="Morais F.V."/>
            <person name="Pereira M."/>
            <person name="Rodriguez-Brito S."/>
            <person name="Sakthikumar S."/>
            <person name="Salem-Izacc S.M."/>
            <person name="Sykes S.M."/>
            <person name="Teixeira M.M."/>
            <person name="Vallejo M.C."/>
            <person name="Walter M.E."/>
            <person name="Yandava C."/>
            <person name="Young S."/>
            <person name="Zeng Q."/>
            <person name="Zucker J."/>
            <person name="Felipe M.S."/>
            <person name="Goldman G.H."/>
            <person name="Haas B.J."/>
            <person name="McEwen J.G."/>
            <person name="Nino-Vega G."/>
            <person name="Puccia R."/>
            <person name="San-Blas G."/>
            <person name="Soares C.M."/>
            <person name="Birren B.W."/>
            <person name="Cuomo C.A."/>
        </authorList>
    </citation>
    <scope>NUCLEOTIDE SEQUENCE [LARGE SCALE GENOMIC DNA]</scope>
    <source>
        <strain evidence="3">ATCC MYA-826 / Pb01</strain>
    </source>
</reference>
<name>C1GZH8_PARBA</name>
<accession>C1GZH8</accession>
<dbReference type="SUPFAM" id="SSF49695">
    <property type="entry name" value="gamma-Crystallin-like"/>
    <property type="match status" value="1"/>
</dbReference>
<keyword evidence="3" id="KW-1185">Reference proteome</keyword>
<organism evidence="2 3">
    <name type="scientific">Paracoccidioides lutzii (strain ATCC MYA-826 / Pb01)</name>
    <name type="common">Paracoccidioides brasiliensis</name>
    <dbReference type="NCBI Taxonomy" id="502779"/>
    <lineage>
        <taxon>Eukaryota</taxon>
        <taxon>Fungi</taxon>
        <taxon>Dikarya</taxon>
        <taxon>Ascomycota</taxon>
        <taxon>Pezizomycotina</taxon>
        <taxon>Eurotiomycetes</taxon>
        <taxon>Eurotiomycetidae</taxon>
        <taxon>Onygenales</taxon>
        <taxon>Ajellomycetaceae</taxon>
        <taxon>Paracoccidioides</taxon>
    </lineage>
</organism>
<feature type="chain" id="PRO_5002910237" evidence="1">
    <location>
        <begin position="23"/>
        <end position="115"/>
    </location>
</feature>
<keyword evidence="1" id="KW-0732">Signal</keyword>
<dbReference type="RefSeq" id="XP_015702195.1">
    <property type="nucleotide sequence ID" value="XM_015845106.1"/>
</dbReference>
<dbReference type="Gene3D" id="2.60.20.10">
    <property type="entry name" value="Crystallins"/>
    <property type="match status" value="1"/>
</dbReference>
<proteinExistence type="predicted"/>
<dbReference type="VEuPathDB" id="FungiDB:PAAG_03922"/>
<feature type="signal peptide" evidence="1">
    <location>
        <begin position="1"/>
        <end position="22"/>
    </location>
</feature>
<dbReference type="Proteomes" id="UP000002059">
    <property type="component" value="Partially assembled WGS sequence"/>
</dbReference>
<sequence>MLLSKRLAILSFVATFIAFAMAQDPPANQISIFTETNYVGNSLLIEADNTCFALPDGFSDNVGSISFDGSYLCKLYQGSDCSENDFLQDVNARNPDLRSSGIGTATQSVICSQAN</sequence>
<dbReference type="OrthoDB" id="10277847at2759"/>
<evidence type="ECO:0000313" key="3">
    <source>
        <dbReference type="Proteomes" id="UP000002059"/>
    </source>
</evidence>
<dbReference type="eggNOG" id="ENOG502RQUW">
    <property type="taxonomic scope" value="Eukaryota"/>
</dbReference>
<dbReference type="HOGENOM" id="CLU_2373385_0_0_1"/>
<dbReference type="GeneID" id="9097380"/>